<dbReference type="PANTHER" id="PTHR46825">
    <property type="entry name" value="D-ALANYL-D-ALANINE-CARBOXYPEPTIDASE/ENDOPEPTIDASE AMPH"/>
    <property type="match status" value="1"/>
</dbReference>
<accession>A0A1T5F7W8</accession>
<dbReference type="EMBL" id="FUYR01000006">
    <property type="protein sequence ID" value="SKB92259.1"/>
    <property type="molecule type" value="Genomic_DNA"/>
</dbReference>
<name>A0A1T5F7W8_9SPHI</name>
<dbReference type="STRING" id="572036.SAMN05661099_3500"/>
<feature type="domain" description="Beta-lactamase-related" evidence="2">
    <location>
        <begin position="62"/>
        <end position="394"/>
    </location>
</feature>
<dbReference type="RefSeq" id="WP_079703999.1">
    <property type="nucleotide sequence ID" value="NZ_FUYR01000006.1"/>
</dbReference>
<feature type="signal peptide" evidence="1">
    <location>
        <begin position="1"/>
        <end position="23"/>
    </location>
</feature>
<dbReference type="InterPro" id="IPR050491">
    <property type="entry name" value="AmpC-like"/>
</dbReference>
<sequence length="420" mass="47529">MHKHSKIISLVACFLTIAFSSYSQPDGPRDDVIRYSEGQIAARDWRENRKFINAFLSEKTEKDIKAIMKVQDIIGMSLAVVKHGKIIYANSFGYNNIDQVRMLKNDDIFRIASISKSFSATSIMQLVDAKKISLDDDFGKLVGFRIRNPKFPDQVITLRMVMSHTSSINDSQGYFNLDVINPDKNPDWAKCYNDYAPGADYQYCNLNYNMVGTVIERVSGERFDNYVKNHIIKPLGLYAGYNVDSLDNQKFVTLYDYDSKNKKFTPSPQAYAPRREEISKYVMGYSTPIFSPTGGMKISAIDLAKYMIMHMHNGKANGTQIISKKSSKIMQTKIADEENYGLALGTNREDIIPGEKMTGHTGSSYGLYSTMFFNQQKDFGFVVIVNGSSTADKYTKGLRTIMYTTINSLYDNLISSSKVR</sequence>
<dbReference type="Proteomes" id="UP000189981">
    <property type="component" value="Unassembled WGS sequence"/>
</dbReference>
<dbReference type="OrthoDB" id="846150at2"/>
<evidence type="ECO:0000313" key="4">
    <source>
        <dbReference type="Proteomes" id="UP000189981"/>
    </source>
</evidence>
<reference evidence="4" key="1">
    <citation type="submission" date="2017-02" db="EMBL/GenBank/DDBJ databases">
        <authorList>
            <person name="Varghese N."/>
            <person name="Submissions S."/>
        </authorList>
    </citation>
    <scope>NUCLEOTIDE SEQUENCE [LARGE SCALE GENOMIC DNA]</scope>
    <source>
        <strain evidence="4">DSM 22385</strain>
    </source>
</reference>
<evidence type="ECO:0000256" key="1">
    <source>
        <dbReference type="SAM" id="SignalP"/>
    </source>
</evidence>
<gene>
    <name evidence="3" type="ORF">SAMN05661099_3500</name>
</gene>
<dbReference type="Pfam" id="PF00144">
    <property type="entry name" value="Beta-lactamase"/>
    <property type="match status" value="1"/>
</dbReference>
<dbReference type="AlphaFoldDB" id="A0A1T5F7W8"/>
<organism evidence="3 4">
    <name type="scientific">Daejeonella lutea</name>
    <dbReference type="NCBI Taxonomy" id="572036"/>
    <lineage>
        <taxon>Bacteria</taxon>
        <taxon>Pseudomonadati</taxon>
        <taxon>Bacteroidota</taxon>
        <taxon>Sphingobacteriia</taxon>
        <taxon>Sphingobacteriales</taxon>
        <taxon>Sphingobacteriaceae</taxon>
        <taxon>Daejeonella</taxon>
    </lineage>
</organism>
<protein>
    <submittedName>
        <fullName evidence="3">CubicO group peptidase, beta-lactamase class C family</fullName>
    </submittedName>
</protein>
<dbReference type="SUPFAM" id="SSF56601">
    <property type="entry name" value="beta-lactamase/transpeptidase-like"/>
    <property type="match status" value="1"/>
</dbReference>
<keyword evidence="4" id="KW-1185">Reference proteome</keyword>
<dbReference type="InterPro" id="IPR012338">
    <property type="entry name" value="Beta-lactam/transpept-like"/>
</dbReference>
<dbReference type="InterPro" id="IPR001466">
    <property type="entry name" value="Beta-lactam-related"/>
</dbReference>
<dbReference type="Gene3D" id="3.40.710.10">
    <property type="entry name" value="DD-peptidase/beta-lactamase superfamily"/>
    <property type="match status" value="1"/>
</dbReference>
<proteinExistence type="predicted"/>
<dbReference type="PANTHER" id="PTHR46825:SF9">
    <property type="entry name" value="BETA-LACTAMASE-RELATED DOMAIN-CONTAINING PROTEIN"/>
    <property type="match status" value="1"/>
</dbReference>
<feature type="chain" id="PRO_5012301396" evidence="1">
    <location>
        <begin position="24"/>
        <end position="420"/>
    </location>
</feature>
<evidence type="ECO:0000259" key="2">
    <source>
        <dbReference type="Pfam" id="PF00144"/>
    </source>
</evidence>
<evidence type="ECO:0000313" key="3">
    <source>
        <dbReference type="EMBL" id="SKB92259.1"/>
    </source>
</evidence>
<keyword evidence="1" id="KW-0732">Signal</keyword>